<accession>I3WBT9</accession>
<dbReference type="GO" id="GO:0006281">
    <property type="term" value="P:DNA repair"/>
    <property type="evidence" value="ECO:0007669"/>
    <property type="project" value="TreeGrafter"/>
</dbReference>
<dbReference type="InterPro" id="IPR001233">
    <property type="entry name" value="RtcB"/>
</dbReference>
<dbReference type="GO" id="GO:0170057">
    <property type="term" value="F:RNA ligase (GTP) activity"/>
    <property type="evidence" value="ECO:0007669"/>
    <property type="project" value="UniProtKB-EC"/>
</dbReference>
<keyword evidence="3 11" id="KW-0479">Metal-binding</keyword>
<feature type="coiled-coil region" evidence="12">
    <location>
        <begin position="181"/>
        <end position="208"/>
    </location>
</feature>
<feature type="binding site" evidence="11">
    <location>
        <position position="145"/>
    </location>
    <ligand>
        <name>Mn(2+)</name>
        <dbReference type="ChEBI" id="CHEBI:29035"/>
        <label>1</label>
    </ligand>
</feature>
<keyword evidence="4 10" id="KW-0547">Nucleotide-binding</keyword>
<feature type="active site" description="GMP-histidine intermediate" evidence="9">
    <location>
        <position position="322"/>
    </location>
</feature>
<dbReference type="Pfam" id="PF01139">
    <property type="entry name" value="RtcB"/>
    <property type="match status" value="2"/>
</dbReference>
<dbReference type="GO" id="GO:0042245">
    <property type="term" value="P:RNA repair"/>
    <property type="evidence" value="ECO:0007669"/>
    <property type="project" value="UniProtKB-KW"/>
</dbReference>
<feature type="binding site" evidence="10">
    <location>
        <position position="305"/>
    </location>
    <ligand>
        <name>GMP</name>
        <dbReference type="ChEBI" id="CHEBI:58115"/>
    </ligand>
</feature>
<dbReference type="PATRIC" id="fig|1094508.3.peg.2775"/>
<dbReference type="SUPFAM" id="SSF103365">
    <property type="entry name" value="Hypothetical protein PH1602"/>
    <property type="match status" value="1"/>
</dbReference>
<dbReference type="EMBL" id="CP003185">
    <property type="protein sequence ID" value="AFK94290.1"/>
    <property type="molecule type" value="Genomic_DNA"/>
</dbReference>
<sequence length="396" mass="45200">MLKVKGKYNEATIYTDMIEEEAYKQILELCNQEAFQDSQIRIMPDTHAGAGCTIGTTMTIKDKIVPNLVGVDIGCGMEVAVIKEKYLDLEKMDKVIHDFIPSGRDVRELEHKYSSFINFNILRCKNEMDLARARLSIGTLGGGNHFIEVDKDTEDNLYIVVHSGSRYLGKQVAEYYQDGAYKELTSLKEEKQKIIDKLKKEGREKEIQSELAKLKVPKIKKDLAYLQGKSFNDYIHDMRIVQLYAVYNRKAIIDEIINKMNLTVVDKFTTIHNYIDLENMVLRKGAISAQKGERVIIPINMRDGSIIAIGKGNPDWNYSAPHGAGRLMSRSKAKEIINIDDFKETMKNVYSTTVNESTIDEAPMAYKPIYEIINNIQDTVTIQKIIKPIYNYKATE</sequence>
<keyword evidence="6 10" id="KW-0342">GTP-binding</keyword>
<evidence type="ECO:0000256" key="5">
    <source>
        <dbReference type="ARBA" id="ARBA00022800"/>
    </source>
</evidence>
<dbReference type="RefSeq" id="WP_014759561.1">
    <property type="nucleotide sequence ID" value="NC_017998.1"/>
</dbReference>
<comment type="catalytic activity">
    <reaction evidence="8">
        <text>a 3'-end 3'-phospho-ribonucleotide-RNA + a 5'-end dephospho-ribonucleoside-RNA + GTP = a ribonucleotidyl-ribonucleotide-RNA + GMP + diphosphate</text>
        <dbReference type="Rhea" id="RHEA:68076"/>
        <dbReference type="Rhea" id="RHEA-COMP:10463"/>
        <dbReference type="Rhea" id="RHEA-COMP:13936"/>
        <dbReference type="Rhea" id="RHEA-COMP:17355"/>
        <dbReference type="ChEBI" id="CHEBI:33019"/>
        <dbReference type="ChEBI" id="CHEBI:37565"/>
        <dbReference type="ChEBI" id="CHEBI:58115"/>
        <dbReference type="ChEBI" id="CHEBI:83062"/>
        <dbReference type="ChEBI" id="CHEBI:138284"/>
        <dbReference type="ChEBI" id="CHEBI:173118"/>
        <dbReference type="EC" id="6.5.1.8"/>
    </reaction>
</comment>
<feature type="binding site" evidence="11">
    <location>
        <position position="162"/>
    </location>
    <ligand>
        <name>Mn(2+)</name>
        <dbReference type="ChEBI" id="CHEBI:29035"/>
        <label>2</label>
    </ligand>
</feature>
<gene>
    <name evidence="13" type="ordered locus">Tsac_2743</name>
</gene>
<reference evidence="13 14" key="1">
    <citation type="journal article" date="2014" name="Appl. Environ. Microbiol.">
        <title>Profile of Secreted Hydrolases, Associated Proteins, and SlpA in Thermoanaerobacterium saccharolyticum during the Degradation of Hemicellulose.</title>
        <authorList>
            <person name="Currie D.H."/>
            <person name="Guss A.M."/>
            <person name="Herring C.D."/>
            <person name="Giannone R.J."/>
            <person name="Johnson C.M."/>
            <person name="Lankford P.K."/>
            <person name="Brown S.D."/>
            <person name="Hettich R.L."/>
            <person name="Lynd L.R."/>
        </authorList>
    </citation>
    <scope>NUCLEOTIDE SEQUENCE [LARGE SCALE GENOMIC DNA]</scope>
    <source>
        <strain evidence="14">DSM 8691 / JW/SL-YS485</strain>
    </source>
</reference>
<organism evidence="13 14">
    <name type="scientific">Thermoanaerobacterium saccharolyticum (strain DSM 8691 / JW/SL-YS485)</name>
    <dbReference type="NCBI Taxonomy" id="1094508"/>
    <lineage>
        <taxon>Bacteria</taxon>
        <taxon>Bacillati</taxon>
        <taxon>Bacillota</taxon>
        <taxon>Clostridia</taxon>
        <taxon>Thermoanaerobacterales</taxon>
        <taxon>Thermoanaerobacteraceae</taxon>
        <taxon>Thermoanaerobacterium</taxon>
    </lineage>
</organism>
<dbReference type="GO" id="GO:0006396">
    <property type="term" value="P:RNA processing"/>
    <property type="evidence" value="ECO:0007669"/>
    <property type="project" value="InterPro"/>
</dbReference>
<comment type="cofactor">
    <cofactor evidence="11">
        <name>Mn(2+)</name>
        <dbReference type="ChEBI" id="CHEBI:29035"/>
    </cofactor>
    <text evidence="11">Binds 2 manganese ions per subunit.</text>
</comment>
<feature type="binding site" evidence="11">
    <location>
        <position position="72"/>
    </location>
    <ligand>
        <name>Mn(2+)</name>
        <dbReference type="ChEBI" id="CHEBI:29035"/>
        <label>1</label>
    </ligand>
</feature>
<proteinExistence type="predicted"/>
<protein>
    <recommendedName>
        <fullName evidence="1">3'-phosphate/5'-hydroxy nucleic acid ligase</fullName>
        <ecNumber evidence="1">6.5.1.8</ecNumber>
    </recommendedName>
</protein>
<dbReference type="PANTHER" id="PTHR43749">
    <property type="entry name" value="RNA-SPLICING LIGASE RTCB"/>
    <property type="match status" value="1"/>
</dbReference>
<dbReference type="AlphaFoldDB" id="I3WBT9"/>
<dbReference type="InterPro" id="IPR052915">
    <property type="entry name" value="RtcB-like"/>
</dbReference>
<feature type="binding site" evidence="10">
    <location>
        <begin position="144"/>
        <end position="148"/>
    </location>
    <ligand>
        <name>GMP</name>
        <dbReference type="ChEBI" id="CHEBI:58115"/>
    </ligand>
</feature>
<name>I3WBT9_THESW</name>
<keyword evidence="13" id="KW-0614">Plasmid</keyword>
<keyword evidence="5" id="KW-0692">RNA repair</keyword>
<evidence type="ECO:0000256" key="6">
    <source>
        <dbReference type="ARBA" id="ARBA00023134"/>
    </source>
</evidence>
<keyword evidence="2" id="KW-0436">Ligase</keyword>
<evidence type="ECO:0000256" key="2">
    <source>
        <dbReference type="ARBA" id="ARBA00022598"/>
    </source>
</evidence>
<dbReference type="KEGG" id="tsh:Tsac_2743"/>
<dbReference type="GO" id="GO:0030145">
    <property type="term" value="F:manganese ion binding"/>
    <property type="evidence" value="ECO:0007669"/>
    <property type="project" value="TreeGrafter"/>
</dbReference>
<evidence type="ECO:0000256" key="10">
    <source>
        <dbReference type="PIRSR" id="PIRSR601233-2"/>
    </source>
</evidence>
<evidence type="ECO:0000313" key="14">
    <source>
        <dbReference type="Proteomes" id="UP000006178"/>
    </source>
</evidence>
<evidence type="ECO:0000256" key="9">
    <source>
        <dbReference type="PIRSR" id="PIRSR601233-1"/>
    </source>
</evidence>
<evidence type="ECO:0000256" key="1">
    <source>
        <dbReference type="ARBA" id="ARBA00012726"/>
    </source>
</evidence>
<dbReference type="PANTHER" id="PTHR43749:SF2">
    <property type="entry name" value="RNA-SPLICING LIGASE RTCB"/>
    <property type="match status" value="1"/>
</dbReference>
<dbReference type="GO" id="GO:0005525">
    <property type="term" value="F:GTP binding"/>
    <property type="evidence" value="ECO:0007669"/>
    <property type="project" value="UniProtKB-KW"/>
</dbReference>
<dbReference type="Proteomes" id="UP000006178">
    <property type="component" value="Plasmid pMU3262"/>
</dbReference>
<dbReference type="InterPro" id="IPR036025">
    <property type="entry name" value="RtcB-like_sf"/>
</dbReference>
<evidence type="ECO:0000256" key="3">
    <source>
        <dbReference type="ARBA" id="ARBA00022723"/>
    </source>
</evidence>
<dbReference type="Gene3D" id="3.90.1860.10">
    <property type="entry name" value="tRNA-splicing ligase RtcB"/>
    <property type="match status" value="1"/>
</dbReference>
<feature type="binding site" evidence="10">
    <location>
        <begin position="298"/>
        <end position="301"/>
    </location>
    <ligand>
        <name>GMP</name>
        <dbReference type="ChEBI" id="CHEBI:58115"/>
    </ligand>
</feature>
<geneLocation type="plasmid" evidence="13 14">
    <name>pMU3262</name>
</geneLocation>
<dbReference type="EC" id="6.5.1.8" evidence="1"/>
<evidence type="ECO:0000256" key="7">
    <source>
        <dbReference type="ARBA" id="ARBA00023211"/>
    </source>
</evidence>
<feature type="binding site" evidence="10">
    <location>
        <begin position="322"/>
        <end position="325"/>
    </location>
    <ligand>
        <name>GMP</name>
        <dbReference type="ChEBI" id="CHEBI:58115"/>
    </ligand>
</feature>
<keyword evidence="12" id="KW-0175">Coiled coil</keyword>
<evidence type="ECO:0000256" key="12">
    <source>
        <dbReference type="SAM" id="Coils"/>
    </source>
</evidence>
<keyword evidence="7 11" id="KW-0464">Manganese</keyword>
<evidence type="ECO:0000256" key="8">
    <source>
        <dbReference type="ARBA" id="ARBA00047746"/>
    </source>
</evidence>
<evidence type="ECO:0000256" key="4">
    <source>
        <dbReference type="ARBA" id="ARBA00022741"/>
    </source>
</evidence>
<dbReference type="GO" id="GO:0003909">
    <property type="term" value="F:DNA ligase activity"/>
    <property type="evidence" value="ECO:0007669"/>
    <property type="project" value="TreeGrafter"/>
</dbReference>
<evidence type="ECO:0000313" key="13">
    <source>
        <dbReference type="EMBL" id="AFK94290.1"/>
    </source>
</evidence>
<dbReference type="BioCyc" id="TSAC1094508:GLMA-2789-MONOMER"/>
<evidence type="ECO:0000256" key="11">
    <source>
        <dbReference type="PIRSR" id="PIRSR601233-3"/>
    </source>
</evidence>
<keyword evidence="14" id="KW-1185">Reference proteome</keyword>